<comment type="caution">
    <text evidence="1">The sequence shown here is derived from an EMBL/GenBank/DDBJ whole genome shotgun (WGS) entry which is preliminary data.</text>
</comment>
<keyword evidence="2" id="KW-1185">Reference proteome</keyword>
<reference evidence="1" key="1">
    <citation type="submission" date="2024-09" db="EMBL/GenBank/DDBJ databases">
        <title>Black Yeasts Isolated from many extreme environments.</title>
        <authorList>
            <person name="Coleine C."/>
            <person name="Stajich J.E."/>
            <person name="Selbmann L."/>
        </authorList>
    </citation>
    <scope>NUCLEOTIDE SEQUENCE</scope>
    <source>
        <strain evidence="1">CCFEE 5737</strain>
    </source>
</reference>
<evidence type="ECO:0000313" key="2">
    <source>
        <dbReference type="Proteomes" id="UP001186974"/>
    </source>
</evidence>
<protein>
    <submittedName>
        <fullName evidence="1">Uncharacterized protein</fullName>
    </submittedName>
</protein>
<sequence length="51" mass="5630">MKKKVTDQGGKITHESKLIKSFNAEFPGDSTHTLSTNDHVTVEADQEVTTQ</sequence>
<dbReference type="Proteomes" id="UP001186974">
    <property type="component" value="Unassembled WGS sequence"/>
</dbReference>
<name>A0ACC3DSZ3_9PEZI</name>
<accession>A0ACC3DSZ3</accession>
<dbReference type="EMBL" id="JAWDJW010001019">
    <property type="protein sequence ID" value="KAK3079627.1"/>
    <property type="molecule type" value="Genomic_DNA"/>
</dbReference>
<proteinExistence type="predicted"/>
<organism evidence="1 2">
    <name type="scientific">Coniosporium uncinatum</name>
    <dbReference type="NCBI Taxonomy" id="93489"/>
    <lineage>
        <taxon>Eukaryota</taxon>
        <taxon>Fungi</taxon>
        <taxon>Dikarya</taxon>
        <taxon>Ascomycota</taxon>
        <taxon>Pezizomycotina</taxon>
        <taxon>Dothideomycetes</taxon>
        <taxon>Dothideomycetes incertae sedis</taxon>
        <taxon>Coniosporium</taxon>
    </lineage>
</organism>
<evidence type="ECO:0000313" key="1">
    <source>
        <dbReference type="EMBL" id="KAK3079627.1"/>
    </source>
</evidence>
<gene>
    <name evidence="1" type="ORF">LTS18_004381</name>
</gene>